<dbReference type="Proteomes" id="UP000234254">
    <property type="component" value="Unassembled WGS sequence"/>
</dbReference>
<comment type="caution">
    <text evidence="8">The sequence shown here is derived from an EMBL/GenBank/DDBJ whole genome shotgun (WGS) entry which is preliminary data.</text>
</comment>
<dbReference type="VEuPathDB" id="FungiDB:P168DRAFT_287603"/>
<dbReference type="GeneID" id="36544132"/>
<evidence type="ECO:0000256" key="2">
    <source>
        <dbReference type="ARBA" id="ARBA00022692"/>
    </source>
</evidence>
<evidence type="ECO:0000259" key="7">
    <source>
        <dbReference type="Pfam" id="PF02656"/>
    </source>
</evidence>
<keyword evidence="9" id="KW-1185">Reference proteome</keyword>
<feature type="compositionally biased region" description="Basic and acidic residues" evidence="5">
    <location>
        <begin position="1"/>
        <end position="14"/>
    </location>
</feature>
<keyword evidence="2 6" id="KW-0812">Transmembrane</keyword>
<reference evidence="8" key="1">
    <citation type="submission" date="2016-12" db="EMBL/GenBank/DDBJ databases">
        <title>The genomes of Aspergillus section Nigri reveals drivers in fungal speciation.</title>
        <authorList>
            <consortium name="DOE Joint Genome Institute"/>
            <person name="Vesth T.C."/>
            <person name="Nybo J."/>
            <person name="Theobald S."/>
            <person name="Brandl J."/>
            <person name="Frisvad J.C."/>
            <person name="Nielsen K.F."/>
            <person name="Lyhne E.K."/>
            <person name="Kogle M.E."/>
            <person name="Kuo A."/>
            <person name="Riley R."/>
            <person name="Clum A."/>
            <person name="Nolan M."/>
            <person name="Lipzen A."/>
            <person name="Salamov A."/>
            <person name="Henrissat B."/>
            <person name="Wiebenga A."/>
            <person name="De vries R.P."/>
            <person name="Grigoriev I.V."/>
            <person name="Mortensen U.H."/>
            <person name="Andersen M.R."/>
            <person name="Baker S.E."/>
        </authorList>
    </citation>
    <scope>NUCLEOTIDE SEQUENCE</scope>
    <source>
        <strain evidence="8">IBT 28561</strain>
    </source>
</reference>
<dbReference type="InterPro" id="IPR052053">
    <property type="entry name" value="IM_YidH-like"/>
</dbReference>
<gene>
    <name evidence="8" type="ORF">P168DRAFT_287603</name>
</gene>
<evidence type="ECO:0000256" key="4">
    <source>
        <dbReference type="ARBA" id="ARBA00023136"/>
    </source>
</evidence>
<dbReference type="EMBL" id="MSFM01000002">
    <property type="protein sequence ID" value="PKY07109.1"/>
    <property type="molecule type" value="Genomic_DNA"/>
</dbReference>
<feature type="compositionally biased region" description="Polar residues" evidence="5">
    <location>
        <begin position="15"/>
        <end position="24"/>
    </location>
</feature>
<feature type="domain" description="DUF202" evidence="7">
    <location>
        <begin position="117"/>
        <end position="193"/>
    </location>
</feature>
<evidence type="ECO:0000313" key="9">
    <source>
        <dbReference type="Proteomes" id="UP000234254"/>
    </source>
</evidence>
<feature type="compositionally biased region" description="Low complexity" evidence="5">
    <location>
        <begin position="25"/>
        <end position="37"/>
    </location>
</feature>
<feature type="transmembrane region" description="Helical" evidence="6">
    <location>
        <begin position="166"/>
        <end position="188"/>
    </location>
</feature>
<evidence type="ECO:0000313" key="8">
    <source>
        <dbReference type="EMBL" id="PKY07109.1"/>
    </source>
</evidence>
<dbReference type="GO" id="GO:0012505">
    <property type="term" value="C:endomembrane system"/>
    <property type="evidence" value="ECO:0007669"/>
    <property type="project" value="UniProtKB-SubCell"/>
</dbReference>
<organism evidence="8 9">
    <name type="scientific">Aspergillus campestris (strain IBT 28561)</name>
    <dbReference type="NCBI Taxonomy" id="1392248"/>
    <lineage>
        <taxon>Eukaryota</taxon>
        <taxon>Fungi</taxon>
        <taxon>Dikarya</taxon>
        <taxon>Ascomycota</taxon>
        <taxon>Pezizomycotina</taxon>
        <taxon>Eurotiomycetes</taxon>
        <taxon>Eurotiomycetidae</taxon>
        <taxon>Eurotiales</taxon>
        <taxon>Aspergillaceae</taxon>
        <taxon>Aspergillus</taxon>
        <taxon>Aspergillus subgen. Circumdati</taxon>
    </lineage>
</organism>
<comment type="subcellular location">
    <subcellularLocation>
        <location evidence="1">Endomembrane system</location>
        <topology evidence="1">Multi-pass membrane protein</topology>
    </subcellularLocation>
</comment>
<proteinExistence type="predicted"/>
<dbReference type="PANTHER" id="PTHR34187:SF1">
    <property type="entry name" value="DUF202 DOMAIN-CONTAINING PROTEIN"/>
    <property type="match status" value="1"/>
</dbReference>
<dbReference type="RefSeq" id="XP_024695703.1">
    <property type="nucleotide sequence ID" value="XM_024836608.1"/>
</dbReference>
<feature type="transmembrane region" description="Helical" evidence="6">
    <location>
        <begin position="209"/>
        <end position="231"/>
    </location>
</feature>
<dbReference type="PANTHER" id="PTHR34187">
    <property type="entry name" value="FGR18P"/>
    <property type="match status" value="1"/>
</dbReference>
<protein>
    <recommendedName>
        <fullName evidence="7">DUF202 domain-containing protein</fullName>
    </recommendedName>
</protein>
<dbReference type="Pfam" id="PF02656">
    <property type="entry name" value="DUF202"/>
    <property type="match status" value="1"/>
</dbReference>
<evidence type="ECO:0000256" key="6">
    <source>
        <dbReference type="SAM" id="Phobius"/>
    </source>
</evidence>
<keyword evidence="3 6" id="KW-1133">Transmembrane helix</keyword>
<feature type="transmembrane region" description="Helical" evidence="6">
    <location>
        <begin position="126"/>
        <end position="146"/>
    </location>
</feature>
<keyword evidence="4 6" id="KW-0472">Membrane</keyword>
<evidence type="ECO:0000256" key="3">
    <source>
        <dbReference type="ARBA" id="ARBA00022989"/>
    </source>
</evidence>
<evidence type="ECO:0000256" key="1">
    <source>
        <dbReference type="ARBA" id="ARBA00004127"/>
    </source>
</evidence>
<evidence type="ECO:0000256" key="5">
    <source>
        <dbReference type="SAM" id="MobiDB-lite"/>
    </source>
</evidence>
<sequence length="242" mass="26884">MNDRPDNLHHDHSYSESTAVSRPQSVAVASSRTSTSRGSNPWGNHDDAFELHQIETHDDDDPWSLSSAESRVVTRRSRSIVDQRSIRSQPPRKGLAGWVQKHWARNVVMTVPENKNRDHFALERTFLAYIRTSVVLAMQGVLVAQLFRLQRESTANDRLGYYEVGIPLSVSCHAVAIAVAAIGAYRFFKQQHAVALGKIYAGGWELNCIAGLFAAVILVTFVLSLVIAVEIDMDNDNTALMA</sequence>
<dbReference type="OrthoDB" id="199599at2759"/>
<name>A0A2I1DB58_ASPC2</name>
<accession>A0A2I1DB58</accession>
<dbReference type="AlphaFoldDB" id="A0A2I1DB58"/>
<dbReference type="InterPro" id="IPR003807">
    <property type="entry name" value="DUF202"/>
</dbReference>
<feature type="region of interest" description="Disordered" evidence="5">
    <location>
        <begin position="1"/>
        <end position="46"/>
    </location>
</feature>